<gene>
    <name evidence="2" type="ORF">B1812_10670</name>
</gene>
<reference evidence="2 3" key="1">
    <citation type="submission" date="2017-02" db="EMBL/GenBank/DDBJ databases">
        <authorList>
            <person name="Peterson S.W."/>
        </authorList>
    </citation>
    <scope>NUCLEOTIDE SEQUENCE [LARGE SCALE GENOMIC DNA]</scope>
    <source>
        <strain evidence="2 3">S285</strain>
    </source>
</reference>
<dbReference type="KEGG" id="mbry:B1812_10670"/>
<dbReference type="Proteomes" id="UP000193978">
    <property type="component" value="Chromosome"/>
</dbReference>
<keyword evidence="3" id="KW-1185">Reference proteome</keyword>
<feature type="signal peptide" evidence="1">
    <location>
        <begin position="1"/>
        <end position="25"/>
    </location>
</feature>
<accession>A0A1W6MV22</accession>
<keyword evidence="1" id="KW-0732">Signal</keyword>
<dbReference type="PROSITE" id="PS51257">
    <property type="entry name" value="PROKAR_LIPOPROTEIN"/>
    <property type="match status" value="1"/>
</dbReference>
<sequence length="97" mass="10612">MASIRLNVFAFAAISCLLLASTARADGWWEPEPLASGWAPKPDPKLDPALHTMFNLVAAPTSWPLLFPLWAPRCYVVVAPVSNHGRARSDQPTQVCE</sequence>
<evidence type="ECO:0000256" key="1">
    <source>
        <dbReference type="SAM" id="SignalP"/>
    </source>
</evidence>
<organism evidence="2 3">
    <name type="scientific">Methylocystis bryophila</name>
    <dbReference type="NCBI Taxonomy" id="655015"/>
    <lineage>
        <taxon>Bacteria</taxon>
        <taxon>Pseudomonadati</taxon>
        <taxon>Pseudomonadota</taxon>
        <taxon>Alphaproteobacteria</taxon>
        <taxon>Hyphomicrobiales</taxon>
        <taxon>Methylocystaceae</taxon>
        <taxon>Methylocystis</taxon>
    </lineage>
</organism>
<evidence type="ECO:0000313" key="3">
    <source>
        <dbReference type="Proteomes" id="UP000193978"/>
    </source>
</evidence>
<feature type="chain" id="PRO_5012371064" evidence="1">
    <location>
        <begin position="26"/>
        <end position="97"/>
    </location>
</feature>
<dbReference type="EMBL" id="CP019948">
    <property type="protein sequence ID" value="ARN81458.1"/>
    <property type="molecule type" value="Genomic_DNA"/>
</dbReference>
<name>A0A1W6MV22_9HYPH</name>
<proteinExistence type="predicted"/>
<protein>
    <submittedName>
        <fullName evidence="2">Uncharacterized protein</fullName>
    </submittedName>
</protein>
<evidence type="ECO:0000313" key="2">
    <source>
        <dbReference type="EMBL" id="ARN81458.1"/>
    </source>
</evidence>
<dbReference type="RefSeq" id="WP_085771567.1">
    <property type="nucleotide sequence ID" value="NZ_AP027149.1"/>
</dbReference>
<dbReference type="AlphaFoldDB" id="A0A1W6MV22"/>